<evidence type="ECO:0000259" key="1">
    <source>
        <dbReference type="Pfam" id="PF00497"/>
    </source>
</evidence>
<dbReference type="STRING" id="1423802.FC56_GL001339"/>
<feature type="domain" description="Solute-binding protein family 3/N-terminal" evidence="1">
    <location>
        <begin position="36"/>
        <end position="74"/>
    </location>
</feature>
<dbReference type="Pfam" id="PF00497">
    <property type="entry name" value="SBP_bac_3"/>
    <property type="match status" value="1"/>
</dbReference>
<dbReference type="InterPro" id="IPR001638">
    <property type="entry name" value="Solute-binding_3/MltF_N"/>
</dbReference>
<accession>A0A0R2CRG5</accession>
<dbReference type="Proteomes" id="UP000051256">
    <property type="component" value="Unassembled WGS sequence"/>
</dbReference>
<sequence length="75" mass="7762">MLALLVLVFPIALAGCGSSKSASNSSSDKLAKQKTLVVATSGTLYPTSFHGDDKKLTGFDVEVAKAVAKGLHKKI</sequence>
<proteinExistence type="predicted"/>
<keyword evidence="3" id="KW-1185">Reference proteome</keyword>
<reference evidence="2 3" key="1">
    <citation type="journal article" date="2015" name="Genome Announc.">
        <title>Expanding the biotechnology potential of lactobacilli through comparative genomics of 213 strains and associated genera.</title>
        <authorList>
            <person name="Sun Z."/>
            <person name="Harris H.M."/>
            <person name="McCann A."/>
            <person name="Guo C."/>
            <person name="Argimon S."/>
            <person name="Zhang W."/>
            <person name="Yang X."/>
            <person name="Jeffery I.B."/>
            <person name="Cooney J.C."/>
            <person name="Kagawa T.F."/>
            <person name="Liu W."/>
            <person name="Song Y."/>
            <person name="Salvetti E."/>
            <person name="Wrobel A."/>
            <person name="Rasinkangas P."/>
            <person name="Parkhill J."/>
            <person name="Rea M.C."/>
            <person name="O'Sullivan O."/>
            <person name="Ritari J."/>
            <person name="Douillard F.P."/>
            <person name="Paul Ross R."/>
            <person name="Yang R."/>
            <person name="Briner A.E."/>
            <person name="Felis G.E."/>
            <person name="de Vos W.M."/>
            <person name="Barrangou R."/>
            <person name="Klaenhammer T.R."/>
            <person name="Caufield P.W."/>
            <person name="Cui Y."/>
            <person name="Zhang H."/>
            <person name="O'Toole P.W."/>
        </authorList>
    </citation>
    <scope>NUCLEOTIDE SEQUENCE [LARGE SCALE GENOMIC DNA]</scope>
    <source>
        <strain evidence="2 3">DSM 24302</strain>
    </source>
</reference>
<organism evidence="2 3">
    <name type="scientific">Lentilactobacillus senioris DSM 24302 = JCM 17472</name>
    <dbReference type="NCBI Taxonomy" id="1423802"/>
    <lineage>
        <taxon>Bacteria</taxon>
        <taxon>Bacillati</taxon>
        <taxon>Bacillota</taxon>
        <taxon>Bacilli</taxon>
        <taxon>Lactobacillales</taxon>
        <taxon>Lactobacillaceae</taxon>
        <taxon>Lentilactobacillus</taxon>
    </lineage>
</organism>
<dbReference type="EMBL" id="AYZR01000004">
    <property type="protein sequence ID" value="KRM94385.1"/>
    <property type="molecule type" value="Genomic_DNA"/>
</dbReference>
<name>A0A0R2CRG5_9LACO</name>
<evidence type="ECO:0000313" key="3">
    <source>
        <dbReference type="Proteomes" id="UP000051256"/>
    </source>
</evidence>
<gene>
    <name evidence="2" type="ORF">FC56_GL001339</name>
</gene>
<evidence type="ECO:0000313" key="2">
    <source>
        <dbReference type="EMBL" id="KRM94385.1"/>
    </source>
</evidence>
<dbReference type="SUPFAM" id="SSF53850">
    <property type="entry name" value="Periplasmic binding protein-like II"/>
    <property type="match status" value="1"/>
</dbReference>
<comment type="caution">
    <text evidence="2">The sequence shown here is derived from an EMBL/GenBank/DDBJ whole genome shotgun (WGS) entry which is preliminary data.</text>
</comment>
<dbReference type="PATRIC" id="fig|1423802.4.peg.1358"/>
<dbReference type="Gene3D" id="3.40.190.10">
    <property type="entry name" value="Periplasmic binding protein-like II"/>
    <property type="match status" value="1"/>
</dbReference>
<dbReference type="AlphaFoldDB" id="A0A0R2CRG5"/>
<protein>
    <recommendedName>
        <fullName evidence="1">Solute-binding protein family 3/N-terminal domain-containing protein</fullName>
    </recommendedName>
</protein>